<name>A0A9P7G921_9AGAR</name>
<dbReference type="AlphaFoldDB" id="A0A9P7G921"/>
<dbReference type="SUPFAM" id="SSF89095">
    <property type="entry name" value="GatB/YqeY motif"/>
    <property type="match status" value="1"/>
</dbReference>
<dbReference type="Pfam" id="PF09424">
    <property type="entry name" value="YqeY"/>
    <property type="match status" value="1"/>
</dbReference>
<reference evidence="2" key="2">
    <citation type="submission" date="2021-10" db="EMBL/GenBank/DDBJ databases">
        <title>Phylogenomics reveals ancestral predisposition of the termite-cultivated fungus Termitomyces towards a domesticated lifestyle.</title>
        <authorList>
            <person name="Auxier B."/>
            <person name="Grum-Grzhimaylo A."/>
            <person name="Cardenas M.E."/>
            <person name="Lodge J.D."/>
            <person name="Laessoe T."/>
            <person name="Pedersen O."/>
            <person name="Smith M.E."/>
            <person name="Kuyper T.W."/>
            <person name="Franco-Molano E.A."/>
            <person name="Baroni T.J."/>
            <person name="Aanen D.K."/>
        </authorList>
    </citation>
    <scope>NUCLEOTIDE SEQUENCE</scope>
    <source>
        <strain evidence="2">AP01</strain>
        <tissue evidence="2">Mycelium</tissue>
    </source>
</reference>
<evidence type="ECO:0000313" key="2">
    <source>
        <dbReference type="EMBL" id="KAG5646277.1"/>
    </source>
</evidence>
<comment type="caution">
    <text evidence="2">The sequence shown here is derived from an EMBL/GenBank/DDBJ whole genome shotgun (WGS) entry which is preliminary data.</text>
</comment>
<evidence type="ECO:0000313" key="3">
    <source>
        <dbReference type="Proteomes" id="UP000775547"/>
    </source>
</evidence>
<dbReference type="GO" id="GO:0016884">
    <property type="term" value="F:carbon-nitrogen ligase activity, with glutamine as amido-N-donor"/>
    <property type="evidence" value="ECO:0007669"/>
    <property type="project" value="UniProtKB-UniRule"/>
</dbReference>
<dbReference type="Proteomes" id="UP000775547">
    <property type="component" value="Unassembled WGS sequence"/>
</dbReference>
<accession>A0A9P7G921</accession>
<dbReference type="EMBL" id="JABCKV010000023">
    <property type="protein sequence ID" value="KAG5646277.1"/>
    <property type="molecule type" value="Genomic_DNA"/>
</dbReference>
<dbReference type="InterPro" id="IPR019004">
    <property type="entry name" value="YqeY/Aim41"/>
</dbReference>
<dbReference type="PANTHER" id="PTHR28055">
    <property type="entry name" value="ALTERED INHERITANCE OF MITOCHONDRIA PROTEIN 41, MITOCHONDRIAL"/>
    <property type="match status" value="1"/>
</dbReference>
<reference evidence="2" key="1">
    <citation type="submission" date="2020-07" db="EMBL/GenBank/DDBJ databases">
        <authorList>
            <person name="Nieuwenhuis M."/>
            <person name="Van De Peppel L.J.J."/>
        </authorList>
    </citation>
    <scope>NUCLEOTIDE SEQUENCE</scope>
    <source>
        <strain evidence="2">AP01</strain>
        <tissue evidence="2">Mycelium</tissue>
    </source>
</reference>
<dbReference type="OrthoDB" id="538640at2759"/>
<evidence type="ECO:0000256" key="1">
    <source>
        <dbReference type="RuleBase" id="RU365099"/>
    </source>
</evidence>
<dbReference type="InterPro" id="IPR042184">
    <property type="entry name" value="YqeY/Aim41_N"/>
</dbReference>
<organism evidence="2 3">
    <name type="scientific">Asterophora parasitica</name>
    <dbReference type="NCBI Taxonomy" id="117018"/>
    <lineage>
        <taxon>Eukaryota</taxon>
        <taxon>Fungi</taxon>
        <taxon>Dikarya</taxon>
        <taxon>Basidiomycota</taxon>
        <taxon>Agaricomycotina</taxon>
        <taxon>Agaricomycetes</taxon>
        <taxon>Agaricomycetidae</taxon>
        <taxon>Agaricales</taxon>
        <taxon>Tricholomatineae</taxon>
        <taxon>Lyophyllaceae</taxon>
        <taxon>Asterophora</taxon>
    </lineage>
</organism>
<dbReference type="InterPro" id="IPR003789">
    <property type="entry name" value="Asn/Gln_tRNA_amidoTrase-B-like"/>
</dbReference>
<gene>
    <name evidence="1" type="primary">AIM41</name>
    <name evidence="2" type="ORF">DXG03_003873</name>
</gene>
<dbReference type="PANTHER" id="PTHR28055:SF1">
    <property type="entry name" value="ALTERED INHERITANCE OF MITOCHONDRIA PROTEIN 41, MITOCHONDRIAL"/>
    <property type="match status" value="1"/>
</dbReference>
<comment type="similarity">
    <text evidence="1">Belongs to the AIM41 family.</text>
</comment>
<sequence length="136" mass="15009">MSLSSTRVISRPLLHARQLRRYVTSNEITDLRALLMSEVKAAMKTEAAAKFSEAARPDLADKELQETKILAKFLPPLLSGAEIDSALREVLTTLPADPNPKSLLGRVFKEFYSKVDKSTVDATLVKQRADVLLAAK</sequence>
<proteinExistence type="inferred from homology"/>
<comment type="subcellular location">
    <subcellularLocation>
        <location evidence="1">Mitochondrion</location>
    </subcellularLocation>
</comment>
<protein>
    <recommendedName>
        <fullName evidence="1">Altered inheritance of mitochondria protein 41</fullName>
    </recommendedName>
</protein>
<keyword evidence="1" id="KW-0496">Mitochondrion</keyword>
<keyword evidence="3" id="KW-1185">Reference proteome</keyword>
<dbReference type="GO" id="GO:0005739">
    <property type="term" value="C:mitochondrion"/>
    <property type="evidence" value="ECO:0007669"/>
    <property type="project" value="UniProtKB-SubCell"/>
</dbReference>
<dbReference type="Gene3D" id="1.10.1510.10">
    <property type="entry name" value="Uncharacterised protein YqeY/AIM41 PF09424, N-terminal domain"/>
    <property type="match status" value="1"/>
</dbReference>